<evidence type="ECO:0000313" key="3">
    <source>
        <dbReference type="EMBL" id="HJB56618.1"/>
    </source>
</evidence>
<dbReference type="Proteomes" id="UP000824208">
    <property type="component" value="Unassembled WGS sequence"/>
</dbReference>
<dbReference type="Pfam" id="PF14018">
    <property type="entry name" value="DUF4234"/>
    <property type="match status" value="1"/>
</dbReference>
<accession>A0A9D2MAG3</accession>
<gene>
    <name evidence="3" type="ORF">H9714_03605</name>
</gene>
<dbReference type="AlphaFoldDB" id="A0A9D2MAG3"/>
<keyword evidence="1" id="KW-0472">Membrane</keyword>
<name>A0A9D2MAG3_9FIRM</name>
<sequence>MRQRSIPICIILSLITCGIYGIYWFICATDDANQVSNTYQTSGGMAFIFSLITCGIYGIYWAYKMGEAMDSARTRSGEPTGSLAIVFLLLNVFGLSIVTMALLQNELNKYELI</sequence>
<reference evidence="3" key="1">
    <citation type="journal article" date="2021" name="PeerJ">
        <title>Extensive microbial diversity within the chicken gut microbiome revealed by metagenomics and culture.</title>
        <authorList>
            <person name="Gilroy R."/>
            <person name="Ravi A."/>
            <person name="Getino M."/>
            <person name="Pursley I."/>
            <person name="Horton D.L."/>
            <person name="Alikhan N.F."/>
            <person name="Baker D."/>
            <person name="Gharbi K."/>
            <person name="Hall N."/>
            <person name="Watson M."/>
            <person name="Adriaenssens E.M."/>
            <person name="Foster-Nyarko E."/>
            <person name="Jarju S."/>
            <person name="Secka A."/>
            <person name="Antonio M."/>
            <person name="Oren A."/>
            <person name="Chaudhuri R.R."/>
            <person name="La Ragione R."/>
            <person name="Hildebrand F."/>
            <person name="Pallen M.J."/>
        </authorList>
    </citation>
    <scope>NUCLEOTIDE SEQUENCE</scope>
    <source>
        <strain evidence="3">CHK189-11263</strain>
    </source>
</reference>
<feature type="transmembrane region" description="Helical" evidence="1">
    <location>
        <begin position="46"/>
        <end position="63"/>
    </location>
</feature>
<keyword evidence="1" id="KW-1133">Transmembrane helix</keyword>
<proteinExistence type="predicted"/>
<reference evidence="3" key="2">
    <citation type="submission" date="2021-04" db="EMBL/GenBank/DDBJ databases">
        <authorList>
            <person name="Gilroy R."/>
        </authorList>
    </citation>
    <scope>NUCLEOTIDE SEQUENCE</scope>
    <source>
        <strain evidence="3">CHK189-11263</strain>
    </source>
</reference>
<organism evidence="3 4">
    <name type="scientific">Candidatus Flavonifractor intestinipullorum</name>
    <dbReference type="NCBI Taxonomy" id="2838587"/>
    <lineage>
        <taxon>Bacteria</taxon>
        <taxon>Bacillati</taxon>
        <taxon>Bacillota</taxon>
        <taxon>Clostridia</taxon>
        <taxon>Eubacteriales</taxon>
        <taxon>Oscillospiraceae</taxon>
        <taxon>Flavonifractor</taxon>
    </lineage>
</organism>
<dbReference type="InterPro" id="IPR025328">
    <property type="entry name" value="DUF4234"/>
</dbReference>
<feature type="transmembrane region" description="Helical" evidence="1">
    <location>
        <begin position="7"/>
        <end position="26"/>
    </location>
</feature>
<feature type="transmembrane region" description="Helical" evidence="1">
    <location>
        <begin position="83"/>
        <end position="103"/>
    </location>
</feature>
<evidence type="ECO:0000259" key="2">
    <source>
        <dbReference type="Pfam" id="PF14018"/>
    </source>
</evidence>
<evidence type="ECO:0000313" key="4">
    <source>
        <dbReference type="Proteomes" id="UP000824208"/>
    </source>
</evidence>
<feature type="domain" description="DUF4234" evidence="2">
    <location>
        <begin position="4"/>
        <end position="70"/>
    </location>
</feature>
<comment type="caution">
    <text evidence="3">The sequence shown here is derived from an EMBL/GenBank/DDBJ whole genome shotgun (WGS) entry which is preliminary data.</text>
</comment>
<evidence type="ECO:0000256" key="1">
    <source>
        <dbReference type="SAM" id="Phobius"/>
    </source>
</evidence>
<dbReference type="EMBL" id="DWYC01000037">
    <property type="protein sequence ID" value="HJB56618.1"/>
    <property type="molecule type" value="Genomic_DNA"/>
</dbReference>
<keyword evidence="1" id="KW-0812">Transmembrane</keyword>
<protein>
    <submittedName>
        <fullName evidence="3">DUF4234 domain-containing protein</fullName>
    </submittedName>
</protein>